<dbReference type="AlphaFoldDB" id="D1ARN9"/>
<reference evidence="8" key="1">
    <citation type="submission" date="2009-09" db="EMBL/GenBank/DDBJ databases">
        <title>The complete chromosome of Sebaldella termitidis ATCC 33386.</title>
        <authorList>
            <consortium name="US DOE Joint Genome Institute (JGI-PGF)"/>
            <person name="Lucas S."/>
            <person name="Copeland A."/>
            <person name="Lapidus A."/>
            <person name="Glavina del Rio T."/>
            <person name="Dalin E."/>
            <person name="Tice H."/>
            <person name="Bruce D."/>
            <person name="Goodwin L."/>
            <person name="Pitluck S."/>
            <person name="Kyrpides N."/>
            <person name="Mavromatis K."/>
            <person name="Ivanova N."/>
            <person name="Mikhailova N."/>
            <person name="Sims D."/>
            <person name="Meincke L."/>
            <person name="Brettin T."/>
            <person name="Detter J.C."/>
            <person name="Han C."/>
            <person name="Larimer F."/>
            <person name="Land M."/>
            <person name="Hauser L."/>
            <person name="Markowitz V."/>
            <person name="Cheng J.F."/>
            <person name="Hugenholtz P."/>
            <person name="Woyke T."/>
            <person name="Wu D."/>
            <person name="Eisen J.A."/>
        </authorList>
    </citation>
    <scope>NUCLEOTIDE SEQUENCE [LARGE SCALE GENOMIC DNA]</scope>
    <source>
        <strain evidence="8">ATCC 33386 / NCTC 11300</strain>
    </source>
</reference>
<protein>
    <submittedName>
        <fullName evidence="7">FAD-dependent pyridine nucleotide-disulphide oxidoreductase</fullName>
    </submittedName>
</protein>
<dbReference type="GO" id="GO:0016668">
    <property type="term" value="F:oxidoreductase activity, acting on a sulfur group of donors, NAD(P) as acceptor"/>
    <property type="evidence" value="ECO:0007669"/>
    <property type="project" value="UniProtKB-ARBA"/>
</dbReference>
<dbReference type="KEGG" id="str:Sterm_3691"/>
<gene>
    <name evidence="7" type="ordered locus">Sterm_3691</name>
</gene>
<dbReference type="eggNOG" id="COG3634">
    <property type="taxonomic scope" value="Bacteria"/>
</dbReference>
<keyword evidence="4" id="KW-1015">Disulfide bond</keyword>
<evidence type="ECO:0000256" key="5">
    <source>
        <dbReference type="ARBA" id="ARBA00023284"/>
    </source>
</evidence>
<dbReference type="PANTHER" id="PTHR48105">
    <property type="entry name" value="THIOREDOXIN REDUCTASE 1-RELATED-RELATED"/>
    <property type="match status" value="1"/>
</dbReference>
<dbReference type="InterPro" id="IPR036188">
    <property type="entry name" value="FAD/NAD-bd_sf"/>
</dbReference>
<keyword evidence="8" id="KW-1185">Reference proteome</keyword>
<evidence type="ECO:0000256" key="1">
    <source>
        <dbReference type="ARBA" id="ARBA00022630"/>
    </source>
</evidence>
<evidence type="ECO:0000313" key="7">
    <source>
        <dbReference type="EMBL" id="ACZ10525.1"/>
    </source>
</evidence>
<dbReference type="PRINTS" id="PR00469">
    <property type="entry name" value="PNDRDTASEII"/>
</dbReference>
<evidence type="ECO:0000256" key="3">
    <source>
        <dbReference type="ARBA" id="ARBA00023002"/>
    </source>
</evidence>
<dbReference type="Gene3D" id="3.50.50.60">
    <property type="entry name" value="FAD/NAD(P)-binding domain"/>
    <property type="match status" value="2"/>
</dbReference>
<dbReference type="InterPro" id="IPR023753">
    <property type="entry name" value="FAD/NAD-binding_dom"/>
</dbReference>
<dbReference type="InterPro" id="IPR008255">
    <property type="entry name" value="Pyr_nucl-diS_OxRdtase_2_AS"/>
</dbReference>
<dbReference type="SUPFAM" id="SSF51905">
    <property type="entry name" value="FAD/NAD(P)-binding domain"/>
    <property type="match status" value="1"/>
</dbReference>
<dbReference type="RefSeq" id="WP_012863107.1">
    <property type="nucleotide sequence ID" value="NC_013517.1"/>
</dbReference>
<reference evidence="7 8" key="2">
    <citation type="journal article" date="2010" name="Stand. Genomic Sci.">
        <title>Complete genome sequence of Sebaldella termitidis type strain (NCTC 11300).</title>
        <authorList>
            <person name="Harmon-Smith M."/>
            <person name="Celia L."/>
            <person name="Chertkov O."/>
            <person name="Lapidus A."/>
            <person name="Copeland A."/>
            <person name="Glavina Del Rio T."/>
            <person name="Nolan M."/>
            <person name="Lucas S."/>
            <person name="Tice H."/>
            <person name="Cheng J.F."/>
            <person name="Han C."/>
            <person name="Detter J.C."/>
            <person name="Bruce D."/>
            <person name="Goodwin L."/>
            <person name="Pitluck S."/>
            <person name="Pati A."/>
            <person name="Liolios K."/>
            <person name="Ivanova N."/>
            <person name="Mavromatis K."/>
            <person name="Mikhailova N."/>
            <person name="Chen A."/>
            <person name="Palaniappan K."/>
            <person name="Land M."/>
            <person name="Hauser L."/>
            <person name="Chang Y.J."/>
            <person name="Jeffries C.D."/>
            <person name="Brettin T."/>
            <person name="Goker M."/>
            <person name="Beck B."/>
            <person name="Bristow J."/>
            <person name="Eisen J.A."/>
            <person name="Markowitz V."/>
            <person name="Hugenholtz P."/>
            <person name="Kyrpides N.C."/>
            <person name="Klenk H.P."/>
            <person name="Chen F."/>
        </authorList>
    </citation>
    <scope>NUCLEOTIDE SEQUENCE [LARGE SCALE GENOMIC DNA]</scope>
    <source>
        <strain evidence="8">ATCC 33386 / NCTC 11300</strain>
    </source>
</reference>
<keyword evidence="1" id="KW-0285">Flavoprotein</keyword>
<evidence type="ECO:0000313" key="8">
    <source>
        <dbReference type="Proteomes" id="UP000000845"/>
    </source>
</evidence>
<feature type="domain" description="FAD/NAD(P)-binding" evidence="6">
    <location>
        <begin position="24"/>
        <end position="311"/>
    </location>
</feature>
<sequence length="326" mass="35334">MDFNLNLGCIDEGNLSEISCDKLYDVLVVGTGPSAVSAAIYAARKGLDVAMIGLKIGGQVLDTREIENIIGTAKTTGSEYAENLEKHLKEYCVAFKEGTYVTKIEEDGKNKLITTSDKKIYKSKTVIIATGAKWRELNVPGEQEYKGKGVHYCATCDGPFYKGLDVAVVGGGNSGIEAALDMAGIAKNVTVVEFMPELKADKILQDKLNERNNIKVITNAATTKIYGEDFTKGMEYKNRADESTHELNIDGVFIEIGLTPNSEFAKDLIATNKIGEIIIDENNMTNIKGIFASGDVTTVKQKQIVISVGEGAKAALGAFDYLLKEY</sequence>
<keyword evidence="3" id="KW-0560">Oxidoreductase</keyword>
<keyword evidence="2" id="KW-0274">FAD</keyword>
<dbReference type="EMBL" id="CP001739">
    <property type="protein sequence ID" value="ACZ10525.1"/>
    <property type="molecule type" value="Genomic_DNA"/>
</dbReference>
<evidence type="ECO:0000256" key="2">
    <source>
        <dbReference type="ARBA" id="ARBA00022827"/>
    </source>
</evidence>
<dbReference type="Proteomes" id="UP000000845">
    <property type="component" value="Chromosome"/>
</dbReference>
<keyword evidence="5" id="KW-0676">Redox-active center</keyword>
<proteinExistence type="predicted"/>
<dbReference type="HOGENOM" id="CLU_031864_5_3_0"/>
<accession>D1ARN9</accession>
<name>D1ARN9_SEBTE</name>
<dbReference type="PRINTS" id="PR00368">
    <property type="entry name" value="FADPNR"/>
</dbReference>
<organism evidence="7 8">
    <name type="scientific">Sebaldella termitidis (strain ATCC 33386 / NCTC 11300)</name>
    <dbReference type="NCBI Taxonomy" id="526218"/>
    <lineage>
        <taxon>Bacteria</taxon>
        <taxon>Fusobacteriati</taxon>
        <taxon>Fusobacteriota</taxon>
        <taxon>Fusobacteriia</taxon>
        <taxon>Fusobacteriales</taxon>
        <taxon>Leptotrichiaceae</taxon>
        <taxon>Sebaldella</taxon>
    </lineage>
</organism>
<dbReference type="Pfam" id="PF07992">
    <property type="entry name" value="Pyr_redox_2"/>
    <property type="match status" value="1"/>
</dbReference>
<dbReference type="PROSITE" id="PS00573">
    <property type="entry name" value="PYRIDINE_REDOX_2"/>
    <property type="match status" value="1"/>
</dbReference>
<evidence type="ECO:0000259" key="6">
    <source>
        <dbReference type="Pfam" id="PF07992"/>
    </source>
</evidence>
<dbReference type="InterPro" id="IPR050097">
    <property type="entry name" value="Ferredoxin-NADP_redctase_2"/>
</dbReference>
<evidence type="ECO:0000256" key="4">
    <source>
        <dbReference type="ARBA" id="ARBA00023157"/>
    </source>
</evidence>
<dbReference type="STRING" id="526218.Sterm_3691"/>